<feature type="transmembrane region" description="Helical" evidence="5">
    <location>
        <begin position="227"/>
        <end position="252"/>
    </location>
</feature>
<accession>A0A2A2LHP5</accession>
<evidence type="ECO:0000313" key="9">
    <source>
        <dbReference type="Proteomes" id="UP000218231"/>
    </source>
</evidence>
<dbReference type="EMBL" id="LIAE01006758">
    <property type="protein sequence ID" value="PAV85567.1"/>
    <property type="molecule type" value="Genomic_DNA"/>
</dbReference>
<dbReference type="AlphaFoldDB" id="A0A2A2LHP5"/>
<evidence type="ECO:0000256" key="1">
    <source>
        <dbReference type="ARBA" id="ARBA00004141"/>
    </source>
</evidence>
<proteinExistence type="predicted"/>
<dbReference type="Proteomes" id="UP000218231">
    <property type="component" value="Unassembled WGS sequence"/>
</dbReference>
<dbReference type="STRING" id="2018661.A0A2A2LHP5"/>
<dbReference type="InterPro" id="IPR024041">
    <property type="entry name" value="NH4_transpt_AmtB-like_dom"/>
</dbReference>
<feature type="signal peptide" evidence="6">
    <location>
        <begin position="1"/>
        <end position="17"/>
    </location>
</feature>
<organism evidence="8 9">
    <name type="scientific">Diploscapter pachys</name>
    <dbReference type="NCBI Taxonomy" id="2018661"/>
    <lineage>
        <taxon>Eukaryota</taxon>
        <taxon>Metazoa</taxon>
        <taxon>Ecdysozoa</taxon>
        <taxon>Nematoda</taxon>
        <taxon>Chromadorea</taxon>
        <taxon>Rhabditida</taxon>
        <taxon>Rhabditina</taxon>
        <taxon>Rhabditomorpha</taxon>
        <taxon>Rhabditoidea</taxon>
        <taxon>Rhabditidae</taxon>
        <taxon>Diploscapter</taxon>
    </lineage>
</organism>
<dbReference type="Gene3D" id="1.10.3430.10">
    <property type="entry name" value="Ammonium transporter AmtB like domains"/>
    <property type="match status" value="3"/>
</dbReference>
<dbReference type="PANTHER" id="PTHR11730">
    <property type="entry name" value="AMMONIUM TRANSPORTER"/>
    <property type="match status" value="1"/>
</dbReference>
<evidence type="ECO:0000256" key="4">
    <source>
        <dbReference type="ARBA" id="ARBA00023136"/>
    </source>
</evidence>
<comment type="caution">
    <text evidence="8">The sequence shown here is derived from an EMBL/GenBank/DDBJ whole genome shotgun (WGS) entry which is preliminary data.</text>
</comment>
<keyword evidence="2 5" id="KW-0812">Transmembrane</keyword>
<feature type="domain" description="Ammonium transporter AmtB-like" evidence="7">
    <location>
        <begin position="224"/>
        <end position="327"/>
    </location>
</feature>
<dbReference type="SUPFAM" id="SSF111352">
    <property type="entry name" value="Ammonium transporter"/>
    <property type="match status" value="2"/>
</dbReference>
<feature type="domain" description="Ammonium transporter AmtB-like" evidence="7">
    <location>
        <begin position="57"/>
        <end position="166"/>
    </location>
</feature>
<dbReference type="GO" id="GO:0008519">
    <property type="term" value="F:ammonium channel activity"/>
    <property type="evidence" value="ECO:0007669"/>
    <property type="project" value="InterPro"/>
</dbReference>
<evidence type="ECO:0000256" key="2">
    <source>
        <dbReference type="ARBA" id="ARBA00022692"/>
    </source>
</evidence>
<keyword evidence="4 5" id="KW-0472">Membrane</keyword>
<comment type="subcellular location">
    <subcellularLocation>
        <location evidence="1">Membrane</location>
        <topology evidence="1">Multi-pass membrane protein</topology>
    </subcellularLocation>
</comment>
<evidence type="ECO:0000259" key="7">
    <source>
        <dbReference type="Pfam" id="PF00909"/>
    </source>
</evidence>
<dbReference type="GO" id="GO:0097272">
    <property type="term" value="P:ammonium homeostasis"/>
    <property type="evidence" value="ECO:0007669"/>
    <property type="project" value="TreeGrafter"/>
</dbReference>
<feature type="domain" description="Ammonium transporter AmtB-like" evidence="7">
    <location>
        <begin position="167"/>
        <end position="222"/>
    </location>
</feature>
<protein>
    <recommendedName>
        <fullName evidence="7">Ammonium transporter AmtB-like domain-containing protein</fullName>
    </recommendedName>
</protein>
<evidence type="ECO:0000256" key="3">
    <source>
        <dbReference type="ARBA" id="ARBA00022989"/>
    </source>
</evidence>
<evidence type="ECO:0000256" key="6">
    <source>
        <dbReference type="SAM" id="SignalP"/>
    </source>
</evidence>
<keyword evidence="9" id="KW-1185">Reference proteome</keyword>
<feature type="transmembrane region" description="Helical" evidence="5">
    <location>
        <begin position="56"/>
        <end position="76"/>
    </location>
</feature>
<keyword evidence="6" id="KW-0732">Signal</keyword>
<dbReference type="InterPro" id="IPR029020">
    <property type="entry name" value="Ammonium/urea_transptr"/>
</dbReference>
<keyword evidence="3 5" id="KW-1133">Transmembrane helix</keyword>
<dbReference type="PANTHER" id="PTHR11730:SF58">
    <property type="entry name" value="AMMONIUM TRANSPORTER"/>
    <property type="match status" value="1"/>
</dbReference>
<sequence>MHCLIAFILFSLHKSLSVEASTASSMEDIYDKTKHHVPGNTHMLSNWSSQGMQDDAVWLVSSAFTIFTMTSGFGLLESGRASVKDEINIMVKNCIDVIFGGLAYWMFGFGLSFGNSNFSNPYVGVGSFFFDPEREEYDEDEKIKGWSYASFIYQLSFCTMCTAIMSSHWVWAEDGILYKTGAIDWGGCSAVHLVGGTTALVSTLYLRPRQNRFGKKRTKTMSNPNKVDDPVGVIPVHFIAGCFGMLSAGIFAKIDEFNDEVTRGQNGLLYGGGFSLLGKQLLAILAISAWSAFAILVLMVSLQKSPLGLRLTKYEELIGADLREHGLHGVGVNQYLVENKLTTE</sequence>
<dbReference type="GO" id="GO:0005886">
    <property type="term" value="C:plasma membrane"/>
    <property type="evidence" value="ECO:0007669"/>
    <property type="project" value="TreeGrafter"/>
</dbReference>
<dbReference type="OrthoDB" id="534912at2759"/>
<name>A0A2A2LHP5_9BILA</name>
<dbReference type="Pfam" id="PF00909">
    <property type="entry name" value="Ammonium_transp"/>
    <property type="match status" value="3"/>
</dbReference>
<feature type="chain" id="PRO_5012109933" description="Ammonium transporter AmtB-like domain-containing protein" evidence="6">
    <location>
        <begin position="18"/>
        <end position="344"/>
    </location>
</feature>
<feature type="transmembrane region" description="Helical" evidence="5">
    <location>
        <begin position="151"/>
        <end position="171"/>
    </location>
</feature>
<evidence type="ECO:0000256" key="5">
    <source>
        <dbReference type="SAM" id="Phobius"/>
    </source>
</evidence>
<evidence type="ECO:0000313" key="8">
    <source>
        <dbReference type="EMBL" id="PAV85567.1"/>
    </source>
</evidence>
<feature type="transmembrane region" description="Helical" evidence="5">
    <location>
        <begin position="281"/>
        <end position="302"/>
    </location>
</feature>
<gene>
    <name evidence="8" type="ORF">WR25_12179</name>
</gene>
<reference evidence="8 9" key="1">
    <citation type="journal article" date="2017" name="Curr. Biol.">
        <title>Genome architecture and evolution of a unichromosomal asexual nematode.</title>
        <authorList>
            <person name="Fradin H."/>
            <person name="Zegar C."/>
            <person name="Gutwein M."/>
            <person name="Lucas J."/>
            <person name="Kovtun M."/>
            <person name="Corcoran D."/>
            <person name="Baugh L.R."/>
            <person name="Kiontke K."/>
            <person name="Gunsalus K."/>
            <person name="Fitch D.H."/>
            <person name="Piano F."/>
        </authorList>
    </citation>
    <scope>NUCLEOTIDE SEQUENCE [LARGE SCALE GENOMIC DNA]</scope>
    <source>
        <strain evidence="8">PF1309</strain>
    </source>
</reference>